<reference evidence="1" key="1">
    <citation type="submission" date="2024-03" db="EMBL/GenBank/DDBJ databases">
        <title>Novel Streptomyces species of biotechnological and ecological value are a feature of Machair soil.</title>
        <authorList>
            <person name="Prole J.R."/>
            <person name="Goodfellow M."/>
            <person name="Allenby N."/>
            <person name="Ward A.C."/>
        </authorList>
    </citation>
    <scope>NUCLEOTIDE SEQUENCE</scope>
    <source>
        <strain evidence="1">MS1.AVA.4</strain>
    </source>
</reference>
<protein>
    <submittedName>
        <fullName evidence="1">Uncharacterized protein</fullName>
    </submittedName>
</protein>
<dbReference type="EMBL" id="JBBKAI010000002">
    <property type="protein sequence ID" value="MEJ8656854.1"/>
    <property type="molecule type" value="Genomic_DNA"/>
</dbReference>
<proteinExistence type="predicted"/>
<gene>
    <name evidence="1" type="ORF">WKI58_10000</name>
</gene>
<evidence type="ECO:0000313" key="1">
    <source>
        <dbReference type="EMBL" id="MEJ8656854.1"/>
    </source>
</evidence>
<keyword evidence="2" id="KW-1185">Reference proteome</keyword>
<organism evidence="1 2">
    <name type="scientific">Streptomyces pratisoli</name>
    <dbReference type="NCBI Taxonomy" id="3139917"/>
    <lineage>
        <taxon>Bacteria</taxon>
        <taxon>Bacillati</taxon>
        <taxon>Actinomycetota</taxon>
        <taxon>Actinomycetes</taxon>
        <taxon>Kitasatosporales</taxon>
        <taxon>Streptomycetaceae</taxon>
        <taxon>Streptomyces</taxon>
    </lineage>
</organism>
<name>A0ACC6QEP9_9ACTN</name>
<evidence type="ECO:0000313" key="2">
    <source>
        <dbReference type="Proteomes" id="UP001375539"/>
    </source>
</evidence>
<sequence length="442" mass="46902">MGQRVVRMALVAGIAVLALILLLATCGGEGGKDGGDDEPGGKPKKPVKRSTGPATQLTVPGAYDTARGWEISDASPDHALARETGLIAYLERVKDDRFRLRTLSARSGRPDWSGEPFFPLAGPENFPRLLSVTKDSRQFFVVWSYGKTGRDSPTPTGTFVSVDIYDAADGSRQRVEVPWTGAPTVSGAGPGVLIGDGGARSAVVDPDSGEVSLVAPKDLRPPKGCVTCRQLTEVHGLTAKGLLVGGAREFWVRDGWFSRNVAPPGADRAYGVPVSLASDRLLVRWHKAKGGKRAATHDIWAVHDAASGKPLATTECRKPVIAPGEYPQAVLSPAQRYLIAGNLAFDLEERTGRCFEEADGTRPLTLTTVTDEGLAYGAMNSRGPADALAGGGVPHEVDLATGVPEPLSLNTRLPGAEASGVGVFRWTDTRDRLHLIGYVRRS</sequence>
<accession>A0ACC6QEP9</accession>
<dbReference type="Proteomes" id="UP001375539">
    <property type="component" value="Unassembled WGS sequence"/>
</dbReference>
<comment type="caution">
    <text evidence="1">The sequence shown here is derived from an EMBL/GenBank/DDBJ whole genome shotgun (WGS) entry which is preliminary data.</text>
</comment>